<evidence type="ECO:0000313" key="2">
    <source>
        <dbReference type="EMBL" id="CAI4033809.1"/>
    </source>
</evidence>
<dbReference type="RefSeq" id="WP_289271239.1">
    <property type="nucleotide sequence ID" value="NZ_OX365700.1"/>
</dbReference>
<dbReference type="InterPro" id="IPR021005">
    <property type="entry name" value="Znf_CGNR"/>
</dbReference>
<dbReference type="KEGG" id="nti:DNFV4_04251"/>
<evidence type="ECO:0000259" key="1">
    <source>
        <dbReference type="Pfam" id="PF11706"/>
    </source>
</evidence>
<dbReference type="InterPro" id="IPR023286">
    <property type="entry name" value="ABATE_dom_sf"/>
</dbReference>
<organism evidence="2 3">
    <name type="scientific">Nitrospira tepida</name>
    <dbReference type="NCBI Taxonomy" id="2973512"/>
    <lineage>
        <taxon>Bacteria</taxon>
        <taxon>Pseudomonadati</taxon>
        <taxon>Nitrospirota</taxon>
        <taxon>Nitrospiria</taxon>
        <taxon>Nitrospirales</taxon>
        <taxon>Nitrospiraceae</taxon>
        <taxon>Nitrospira</taxon>
    </lineage>
</organism>
<dbReference type="EMBL" id="OX365700">
    <property type="protein sequence ID" value="CAI4033809.1"/>
    <property type="molecule type" value="Genomic_DNA"/>
</dbReference>
<dbReference type="Proteomes" id="UP001179121">
    <property type="component" value="Chromosome"/>
</dbReference>
<dbReference type="SUPFAM" id="SSF160904">
    <property type="entry name" value="Jann2411-like"/>
    <property type="match status" value="1"/>
</dbReference>
<gene>
    <name evidence="2" type="ORF">DNFV4_04251</name>
</gene>
<dbReference type="InterPro" id="IPR010852">
    <property type="entry name" value="ABATE"/>
</dbReference>
<name>A0AA86N339_9BACT</name>
<evidence type="ECO:0000313" key="3">
    <source>
        <dbReference type="Proteomes" id="UP001179121"/>
    </source>
</evidence>
<dbReference type="Pfam" id="PF07336">
    <property type="entry name" value="ABATE"/>
    <property type="match status" value="1"/>
</dbReference>
<feature type="domain" description="Zinc finger CGNR" evidence="1">
    <location>
        <begin position="158"/>
        <end position="200"/>
    </location>
</feature>
<dbReference type="PANTHER" id="PTHR35525">
    <property type="entry name" value="BLL6575 PROTEIN"/>
    <property type="match status" value="1"/>
</dbReference>
<dbReference type="AlphaFoldDB" id="A0AA86N339"/>
<keyword evidence="3" id="KW-1185">Reference proteome</keyword>
<dbReference type="Pfam" id="PF11706">
    <property type="entry name" value="zf-CGNR"/>
    <property type="match status" value="1"/>
</dbReference>
<protein>
    <submittedName>
        <fullName evidence="2">Zf-CGNR domain-containing protein</fullName>
    </submittedName>
</protein>
<proteinExistence type="predicted"/>
<reference evidence="2" key="1">
    <citation type="submission" date="2022-10" db="EMBL/GenBank/DDBJ databases">
        <authorList>
            <person name="Koch H."/>
        </authorList>
    </citation>
    <scope>NUCLEOTIDE SEQUENCE</scope>
    <source>
        <strain evidence="2">DNF</strain>
    </source>
</reference>
<dbReference type="Gene3D" id="1.10.3300.10">
    <property type="entry name" value="Jann2411-like domain"/>
    <property type="match status" value="1"/>
</dbReference>
<dbReference type="PANTHER" id="PTHR35525:SF3">
    <property type="entry name" value="BLL6575 PROTEIN"/>
    <property type="match status" value="1"/>
</dbReference>
<sequence>MTEERTAGKFYFIGNDLWLDFINTQVVAEGRPVDRLTSFADLIAWLEEAKVLDGRQAQDLVAAWGDRPRAGQALGRALEFRGILRQMAERLAKGKPVPPATLASINDLLNNQVSYAEVRRTRGGFEKRLHANFSEPAHLLLPIAESAGNLLCYGDLSRIKKCENAACVLFFYDTTKNHSRRWCSMSACGNRMKVAAHYRRLRGTSSRNDRG</sequence>
<accession>A0AA86N339</accession>